<comment type="caution">
    <text evidence="3">The sequence shown here is derived from an EMBL/GenBank/DDBJ whole genome shotgun (WGS) entry which is preliminary data.</text>
</comment>
<feature type="transmembrane region" description="Helical" evidence="1">
    <location>
        <begin position="257"/>
        <end position="276"/>
    </location>
</feature>
<name>A0A9W8TC69_9HYPO</name>
<dbReference type="AlphaFoldDB" id="A0A9W8TC69"/>
<feature type="transmembrane region" description="Helical" evidence="1">
    <location>
        <begin position="201"/>
        <end position="227"/>
    </location>
</feature>
<dbReference type="SUPFAM" id="SSF81383">
    <property type="entry name" value="F-box domain"/>
    <property type="match status" value="1"/>
</dbReference>
<gene>
    <name evidence="3" type="ORF">N0V84_010444</name>
</gene>
<protein>
    <recommendedName>
        <fullName evidence="2">F-box domain-containing protein</fullName>
    </recommendedName>
</protein>
<dbReference type="InterPro" id="IPR036047">
    <property type="entry name" value="F-box-like_dom_sf"/>
</dbReference>
<evidence type="ECO:0000313" key="4">
    <source>
        <dbReference type="Proteomes" id="UP001140502"/>
    </source>
</evidence>
<proteinExistence type="predicted"/>
<dbReference type="EMBL" id="JAPEUR010000332">
    <property type="protein sequence ID" value="KAJ4311423.1"/>
    <property type="molecule type" value="Genomic_DNA"/>
</dbReference>
<sequence>MSSLRTLHRVRQQLFGEAVRIDDEAALGTDSTGCEKKAVGHNTAAEDQSHRWTVVANANNGLVKLPTELHMMIMEHLTFGQVEALRRTCRALRGRISKPVIREVFSGIKFELLSTCYRCLCYDPLRDTLIRADESDARYPLANECLDCVAARGGFMVGRRYTLGTWASVWVCRYCGYPVTSAPAWNEPEFHRVCYRRFHVILFYFFLVGVAQGFVTIIGSALCWGFYNKEKMVLAPTIVSRLPVLERRCADGKLRTYHWTLILEFGILGLWIPPLLTILESAHGRPGRRPSPSDVATIFFVVSNIMFRVVNVLGNALLMSEYKLWRRHRPNQSLVQRALSKTAAILVFWTYPQSVEQKYPGKWWLTRRELQQV</sequence>
<reference evidence="3" key="1">
    <citation type="submission" date="2022-10" db="EMBL/GenBank/DDBJ databases">
        <title>Tapping the CABI collections for fungal endophytes: first genome assemblies for Collariella, Neodidymelliopsis, Ascochyta clinopodiicola, Didymella pomorum, Didymosphaeria variabile, Neocosmospora piperis and Neocucurbitaria cava.</title>
        <authorList>
            <person name="Hill R."/>
        </authorList>
    </citation>
    <scope>NUCLEOTIDE SEQUENCE</scope>
    <source>
        <strain evidence="3">IMI 366586</strain>
    </source>
</reference>
<evidence type="ECO:0000313" key="3">
    <source>
        <dbReference type="EMBL" id="KAJ4311423.1"/>
    </source>
</evidence>
<evidence type="ECO:0000259" key="2">
    <source>
        <dbReference type="PROSITE" id="PS50181"/>
    </source>
</evidence>
<keyword evidence="1" id="KW-0472">Membrane</keyword>
<keyword evidence="1" id="KW-0812">Transmembrane</keyword>
<dbReference type="InterPro" id="IPR001810">
    <property type="entry name" value="F-box_dom"/>
</dbReference>
<dbReference type="OrthoDB" id="4759647at2759"/>
<dbReference type="Proteomes" id="UP001140502">
    <property type="component" value="Unassembled WGS sequence"/>
</dbReference>
<organism evidence="3 4">
    <name type="scientific">Fusarium piperis</name>
    <dbReference type="NCBI Taxonomy" id="1435070"/>
    <lineage>
        <taxon>Eukaryota</taxon>
        <taxon>Fungi</taxon>
        <taxon>Dikarya</taxon>
        <taxon>Ascomycota</taxon>
        <taxon>Pezizomycotina</taxon>
        <taxon>Sordariomycetes</taxon>
        <taxon>Hypocreomycetidae</taxon>
        <taxon>Hypocreales</taxon>
        <taxon>Nectriaceae</taxon>
        <taxon>Fusarium</taxon>
        <taxon>Fusarium solani species complex</taxon>
    </lineage>
</organism>
<keyword evidence="1" id="KW-1133">Transmembrane helix</keyword>
<feature type="domain" description="F-box" evidence="2">
    <location>
        <begin position="59"/>
        <end position="108"/>
    </location>
</feature>
<evidence type="ECO:0000256" key="1">
    <source>
        <dbReference type="SAM" id="Phobius"/>
    </source>
</evidence>
<feature type="transmembrane region" description="Helical" evidence="1">
    <location>
        <begin position="296"/>
        <end position="319"/>
    </location>
</feature>
<accession>A0A9W8TC69</accession>
<dbReference type="PROSITE" id="PS50181">
    <property type="entry name" value="FBOX"/>
    <property type="match status" value="1"/>
</dbReference>
<keyword evidence="4" id="KW-1185">Reference proteome</keyword>